<reference evidence="2 3" key="1">
    <citation type="submission" date="2023-03" db="EMBL/GenBank/DDBJ databases">
        <authorList>
            <person name="Shen W."/>
            <person name="Cai J."/>
        </authorList>
    </citation>
    <scope>NUCLEOTIDE SEQUENCE [LARGE SCALE GENOMIC DNA]</scope>
    <source>
        <strain evidence="2 3">Y2</strain>
    </source>
</reference>
<feature type="domain" description="HTH cro/C1-type" evidence="1">
    <location>
        <begin position="32"/>
        <end position="77"/>
    </location>
</feature>
<dbReference type="SUPFAM" id="SSF47413">
    <property type="entry name" value="lambda repressor-like DNA-binding domains"/>
    <property type="match status" value="1"/>
</dbReference>
<dbReference type="Proteomes" id="UP001264335">
    <property type="component" value="Unassembled WGS sequence"/>
</dbReference>
<gene>
    <name evidence="2" type="ORF">P7D79_21635</name>
</gene>
<name>A0ABD5FE06_ENTAV</name>
<dbReference type="AlphaFoldDB" id="A0ABD5FE06"/>
<sequence>MTDKEVAMQQYAIRISKNLRLLMADERVIKNRELAKKSGVSEVTISSIKNDYKGNLRPGYKTLVSLANGLEVDITELLKEVSI</sequence>
<dbReference type="CDD" id="cd00093">
    <property type="entry name" value="HTH_XRE"/>
    <property type="match status" value="1"/>
</dbReference>
<dbReference type="PROSITE" id="PS50943">
    <property type="entry name" value="HTH_CROC1"/>
    <property type="match status" value="1"/>
</dbReference>
<organism evidence="2 3">
    <name type="scientific">Enterococcus avium</name>
    <name type="common">Streptococcus avium</name>
    <dbReference type="NCBI Taxonomy" id="33945"/>
    <lineage>
        <taxon>Bacteria</taxon>
        <taxon>Bacillati</taxon>
        <taxon>Bacillota</taxon>
        <taxon>Bacilli</taxon>
        <taxon>Lactobacillales</taxon>
        <taxon>Enterococcaceae</taxon>
        <taxon>Enterococcus</taxon>
    </lineage>
</organism>
<proteinExistence type="predicted"/>
<dbReference type="InterPro" id="IPR010982">
    <property type="entry name" value="Lambda_DNA-bd_dom_sf"/>
</dbReference>
<evidence type="ECO:0000313" key="3">
    <source>
        <dbReference type="Proteomes" id="UP001264335"/>
    </source>
</evidence>
<comment type="caution">
    <text evidence="2">The sequence shown here is derived from an EMBL/GenBank/DDBJ whole genome shotgun (WGS) entry which is preliminary data.</text>
</comment>
<accession>A0ABD5FE06</accession>
<dbReference type="InterPro" id="IPR001387">
    <property type="entry name" value="Cro/C1-type_HTH"/>
</dbReference>
<evidence type="ECO:0000259" key="1">
    <source>
        <dbReference type="PROSITE" id="PS50943"/>
    </source>
</evidence>
<dbReference type="EMBL" id="JARPWY010000108">
    <property type="protein sequence ID" value="MDT2516828.1"/>
    <property type="molecule type" value="Genomic_DNA"/>
</dbReference>
<dbReference type="Pfam" id="PF13443">
    <property type="entry name" value="HTH_26"/>
    <property type="match status" value="1"/>
</dbReference>
<evidence type="ECO:0000313" key="2">
    <source>
        <dbReference type="EMBL" id="MDT2516828.1"/>
    </source>
</evidence>
<dbReference type="Gene3D" id="1.10.260.40">
    <property type="entry name" value="lambda repressor-like DNA-binding domains"/>
    <property type="match status" value="1"/>
</dbReference>
<dbReference type="RefSeq" id="WP_311924295.1">
    <property type="nucleotide sequence ID" value="NZ_JARPWV010000075.1"/>
</dbReference>
<protein>
    <submittedName>
        <fullName evidence="2">Helix-turn-helix transcriptional regulator</fullName>
    </submittedName>
</protein>